<dbReference type="InterPro" id="IPR023867">
    <property type="entry name" value="Sulphatase_maturase_rSAM"/>
</dbReference>
<keyword evidence="9" id="KW-1185">Reference proteome</keyword>
<dbReference type="SFLD" id="SFLDG01067">
    <property type="entry name" value="SPASM/twitch_domain_containing"/>
    <property type="match status" value="1"/>
</dbReference>
<keyword evidence="4" id="KW-0408">Iron</keyword>
<comment type="cofactor">
    <cofactor evidence="1">
        <name>[4Fe-4S] cluster</name>
        <dbReference type="ChEBI" id="CHEBI:49883"/>
    </cofactor>
</comment>
<dbReference type="InterPro" id="IPR007197">
    <property type="entry name" value="rSAM"/>
</dbReference>
<evidence type="ECO:0000313" key="9">
    <source>
        <dbReference type="Proteomes" id="UP001614394"/>
    </source>
</evidence>
<dbReference type="SUPFAM" id="SSF102114">
    <property type="entry name" value="Radical SAM enzymes"/>
    <property type="match status" value="1"/>
</dbReference>
<dbReference type="InterPro" id="IPR023885">
    <property type="entry name" value="4Fe4S-binding_SPASM_dom"/>
</dbReference>
<dbReference type="PANTHER" id="PTHR43273">
    <property type="entry name" value="ANAEROBIC SULFATASE-MATURATING ENZYME HOMOLOG ASLB-RELATED"/>
    <property type="match status" value="1"/>
</dbReference>
<dbReference type="SFLD" id="SFLDG01386">
    <property type="entry name" value="main_SPASM_domain-containing"/>
    <property type="match status" value="1"/>
</dbReference>
<sequence>MPIELAPDTRIGVSDHLQLEAGDGVATGKTLVVAPGTGGWTVTEDAGALALLAHLDANGPASLTDLYALGDPIARVTHDTVRELFDRGLLELDQRVRGTSATRPAPGLELISPKAAHNSYPVLGIFHVHNWCNLACTYCYTIEEGIPREQLSAEVMCKAVDELVEMPTRFTSFEFHGGEPTMAMPAIREVTAHAQQVYARAGKKVRFSIQTNAYNLSPQVCQFLADNDFSVRVSLDGTPGTHDEFRVDHAGKGSYRGVVRGIRRLQELGIAVHAVCVVHAGTADRIVEMYDSMAALDVASVRFLPVFTTGKAGLEQWLTGDRYLAAYLGVVRHVARLGRSGAPTVPLANLTAGELGSLRSFKREYMCMRNPCGAGVNMITVDTNGDLYPCEEMVGKPEFVIGNLRTETIRDVLDTSPVVRQLRERHVEEIDECAKCTWKQMCHGGCVHKSYTHFKRLDRESEHCSYYKGVYRELIWLDVKEPGSWEALSPSGARR</sequence>
<evidence type="ECO:0000259" key="7">
    <source>
        <dbReference type="PROSITE" id="PS51918"/>
    </source>
</evidence>
<dbReference type="SFLD" id="SFLDS00029">
    <property type="entry name" value="Radical_SAM"/>
    <property type="match status" value="1"/>
</dbReference>
<reference evidence="8 9" key="1">
    <citation type="submission" date="2024-10" db="EMBL/GenBank/DDBJ databases">
        <title>The Natural Products Discovery Center: Release of the First 8490 Sequenced Strains for Exploring Actinobacteria Biosynthetic Diversity.</title>
        <authorList>
            <person name="Kalkreuter E."/>
            <person name="Kautsar S.A."/>
            <person name="Yang D."/>
            <person name="Bader C.D."/>
            <person name="Teijaro C.N."/>
            <person name="Fluegel L."/>
            <person name="Davis C.M."/>
            <person name="Simpson J.R."/>
            <person name="Lauterbach L."/>
            <person name="Steele A.D."/>
            <person name="Gui C."/>
            <person name="Meng S."/>
            <person name="Li G."/>
            <person name="Viehrig K."/>
            <person name="Ye F."/>
            <person name="Su P."/>
            <person name="Kiefer A.F."/>
            <person name="Nichols A."/>
            <person name="Cepeda A.J."/>
            <person name="Yan W."/>
            <person name="Fan B."/>
            <person name="Jiang Y."/>
            <person name="Adhikari A."/>
            <person name="Zheng C.-J."/>
            <person name="Schuster L."/>
            <person name="Cowan T.M."/>
            <person name="Smanski M.J."/>
            <person name="Chevrette M.G."/>
            <person name="De Carvalho L.P.S."/>
            <person name="Shen B."/>
        </authorList>
    </citation>
    <scope>NUCLEOTIDE SEQUENCE [LARGE SCALE GENOMIC DNA]</scope>
    <source>
        <strain evidence="8 9">NPDC053399</strain>
    </source>
</reference>
<organism evidence="8 9">
    <name type="scientific">Streptomyces fildesensis</name>
    <dbReference type="NCBI Taxonomy" id="375757"/>
    <lineage>
        <taxon>Bacteria</taxon>
        <taxon>Bacillati</taxon>
        <taxon>Actinomycetota</taxon>
        <taxon>Actinomycetes</taxon>
        <taxon>Kitasatosporales</taxon>
        <taxon>Streptomycetaceae</taxon>
        <taxon>Streptomyces</taxon>
    </lineage>
</organism>
<dbReference type="PANTHER" id="PTHR43273:SF3">
    <property type="entry name" value="ANAEROBIC SULFATASE-MATURATING ENZYME HOMOLOG ASLB-RELATED"/>
    <property type="match status" value="1"/>
</dbReference>
<comment type="caution">
    <text evidence="8">The sequence shown here is derived from an EMBL/GenBank/DDBJ whole genome shotgun (WGS) entry which is preliminary data.</text>
</comment>
<dbReference type="PROSITE" id="PS51918">
    <property type="entry name" value="RADICAL_SAM"/>
    <property type="match status" value="1"/>
</dbReference>
<feature type="domain" description="Radical SAM core" evidence="7">
    <location>
        <begin position="118"/>
        <end position="343"/>
    </location>
</feature>
<dbReference type="Proteomes" id="UP001614394">
    <property type="component" value="Unassembled WGS sequence"/>
</dbReference>
<dbReference type="RefSeq" id="WP_399645497.1">
    <property type="nucleotide sequence ID" value="NZ_JBITYG010000002.1"/>
</dbReference>
<comment type="similarity">
    <text evidence="6">Belongs to the radical SAM superfamily. Anaerobic sulfatase-maturating enzyme family.</text>
</comment>
<dbReference type="InterPro" id="IPR058240">
    <property type="entry name" value="rSAM_sf"/>
</dbReference>
<keyword evidence="2" id="KW-0949">S-adenosyl-L-methionine</keyword>
<dbReference type="CDD" id="cd01335">
    <property type="entry name" value="Radical_SAM"/>
    <property type="match status" value="1"/>
</dbReference>
<evidence type="ECO:0000313" key="8">
    <source>
        <dbReference type="EMBL" id="MFI9100376.1"/>
    </source>
</evidence>
<dbReference type="Pfam" id="PF04055">
    <property type="entry name" value="Radical_SAM"/>
    <property type="match status" value="1"/>
</dbReference>
<evidence type="ECO:0000256" key="1">
    <source>
        <dbReference type="ARBA" id="ARBA00001966"/>
    </source>
</evidence>
<accession>A0ABW8C4M1</accession>
<evidence type="ECO:0000256" key="3">
    <source>
        <dbReference type="ARBA" id="ARBA00022723"/>
    </source>
</evidence>
<evidence type="ECO:0000256" key="6">
    <source>
        <dbReference type="ARBA" id="ARBA00023601"/>
    </source>
</evidence>
<dbReference type="InterPro" id="IPR013785">
    <property type="entry name" value="Aldolase_TIM"/>
</dbReference>
<dbReference type="SFLD" id="SFLDG01384">
    <property type="entry name" value="thioether_bond_formation_requi"/>
    <property type="match status" value="1"/>
</dbReference>
<evidence type="ECO:0000256" key="4">
    <source>
        <dbReference type="ARBA" id="ARBA00023004"/>
    </source>
</evidence>
<dbReference type="Pfam" id="PF13186">
    <property type="entry name" value="SPASM"/>
    <property type="match status" value="1"/>
</dbReference>
<dbReference type="SFLD" id="SFLDG01072">
    <property type="entry name" value="dehydrogenase_like"/>
    <property type="match status" value="1"/>
</dbReference>
<evidence type="ECO:0000256" key="5">
    <source>
        <dbReference type="ARBA" id="ARBA00023014"/>
    </source>
</evidence>
<keyword evidence="5" id="KW-0411">Iron-sulfur</keyword>
<protein>
    <submittedName>
        <fullName evidence="8">Radical SAM protein</fullName>
    </submittedName>
</protein>
<dbReference type="Gene3D" id="3.20.20.70">
    <property type="entry name" value="Aldolase class I"/>
    <property type="match status" value="1"/>
</dbReference>
<dbReference type="EMBL" id="JBITYG010000002">
    <property type="protein sequence ID" value="MFI9100376.1"/>
    <property type="molecule type" value="Genomic_DNA"/>
</dbReference>
<keyword evidence="3" id="KW-0479">Metal-binding</keyword>
<proteinExistence type="inferred from homology"/>
<evidence type="ECO:0000256" key="2">
    <source>
        <dbReference type="ARBA" id="ARBA00022691"/>
    </source>
</evidence>
<dbReference type="NCBIfam" id="TIGR04085">
    <property type="entry name" value="rSAM_more_4Fe4S"/>
    <property type="match status" value="1"/>
</dbReference>
<gene>
    <name evidence="8" type="ORF">ACIGXA_07605</name>
</gene>
<name>A0ABW8C4M1_9ACTN</name>